<organism evidence="1 2">
    <name type="scientific">Steinernema glaseri</name>
    <dbReference type="NCBI Taxonomy" id="37863"/>
    <lineage>
        <taxon>Eukaryota</taxon>
        <taxon>Metazoa</taxon>
        <taxon>Ecdysozoa</taxon>
        <taxon>Nematoda</taxon>
        <taxon>Chromadorea</taxon>
        <taxon>Rhabditida</taxon>
        <taxon>Tylenchina</taxon>
        <taxon>Panagrolaimomorpha</taxon>
        <taxon>Strongyloidoidea</taxon>
        <taxon>Steinernematidae</taxon>
        <taxon>Steinernema</taxon>
    </lineage>
</organism>
<protein>
    <submittedName>
        <fullName evidence="2">30S ribosomal protein S17</fullName>
    </submittedName>
</protein>
<name>A0A1I7Y990_9BILA</name>
<dbReference type="WBParaSite" id="L893_g13945.t1">
    <property type="protein sequence ID" value="L893_g13945.t1"/>
    <property type="gene ID" value="L893_g13945"/>
</dbReference>
<accession>A0A1I7Y990</accession>
<evidence type="ECO:0000313" key="1">
    <source>
        <dbReference type="Proteomes" id="UP000095287"/>
    </source>
</evidence>
<dbReference type="Proteomes" id="UP000095287">
    <property type="component" value="Unplaced"/>
</dbReference>
<sequence>MLARHINKSVRAREAYRGRRLKRSKQVLPVIDIDVDPSELIPIAPFLVDDTLVSKRSRVVRHHPKNVKVQLQVLGRRK</sequence>
<keyword evidence="1" id="KW-1185">Reference proteome</keyword>
<reference evidence="2" key="1">
    <citation type="submission" date="2016-11" db="UniProtKB">
        <authorList>
            <consortium name="WormBaseParasite"/>
        </authorList>
    </citation>
    <scope>IDENTIFICATION</scope>
</reference>
<evidence type="ECO:0000313" key="2">
    <source>
        <dbReference type="WBParaSite" id="L893_g13945.t1"/>
    </source>
</evidence>
<dbReference type="AlphaFoldDB" id="A0A1I7Y990"/>
<proteinExistence type="predicted"/>